<dbReference type="NCBIfam" id="TIGR00762">
    <property type="entry name" value="DegV"/>
    <property type="match status" value="1"/>
</dbReference>
<dbReference type="GO" id="GO:0008289">
    <property type="term" value="F:lipid binding"/>
    <property type="evidence" value="ECO:0007669"/>
    <property type="project" value="UniProtKB-KW"/>
</dbReference>
<accession>A0A9E8LX47</accession>
<dbReference type="Gene3D" id="3.30.1180.10">
    <property type="match status" value="1"/>
</dbReference>
<dbReference type="PANTHER" id="PTHR33434">
    <property type="entry name" value="DEGV DOMAIN-CONTAINING PROTEIN DR_1986-RELATED"/>
    <property type="match status" value="1"/>
</dbReference>
<evidence type="ECO:0000313" key="4">
    <source>
        <dbReference type="Proteomes" id="UP001164718"/>
    </source>
</evidence>
<evidence type="ECO:0000256" key="2">
    <source>
        <dbReference type="ARBA" id="ARBA00023121"/>
    </source>
</evidence>
<dbReference type="KEGG" id="faf:OE104_07120"/>
<evidence type="ECO:0000313" key="3">
    <source>
        <dbReference type="EMBL" id="WAA11275.1"/>
    </source>
</evidence>
<dbReference type="InterPro" id="IPR050270">
    <property type="entry name" value="DegV_domain_contain"/>
</dbReference>
<dbReference type="Proteomes" id="UP001164718">
    <property type="component" value="Chromosome"/>
</dbReference>
<evidence type="ECO:0000256" key="1">
    <source>
        <dbReference type="ARBA" id="ARBA00003238"/>
    </source>
</evidence>
<dbReference type="InterPro" id="IPR043168">
    <property type="entry name" value="DegV_C"/>
</dbReference>
<name>A0A9E8LX47_9BACI</name>
<dbReference type="PANTHER" id="PTHR33434:SF8">
    <property type="entry name" value="DEGV DOMAIN-CONTAINING PROTEIN SPR1019"/>
    <property type="match status" value="1"/>
</dbReference>
<keyword evidence="2" id="KW-0446">Lipid-binding</keyword>
<sequence length="280" mass="30970">MMTIKIVTDSSADLDQALIEQWDIHVISHLIEMDGKQYLDRVNITPAECLEYMKQSPDVPKTSQPPIGAFLELYEQLTADGSEVLSIHISGQLSGTVSTAYMAANQVDGKVTVFDSHFLSKTLAFQVIEAAKMAKEGKTVEEIIERLEKIRENSRLYVVLDTLEFLNKGGRIGKGKALLGSLLKIKPIAAIHDGVYTPIATVRNYNQAMKHMLQLLKEDTQGKVLKAISVGHAGGLKRATQLKNKIMELYENVTIQIDETTPIIGTHTGPETVGLMYFVE</sequence>
<dbReference type="PROSITE" id="PS51482">
    <property type="entry name" value="DEGV"/>
    <property type="match status" value="1"/>
</dbReference>
<protein>
    <submittedName>
        <fullName evidence="3">DegV family protein</fullName>
    </submittedName>
</protein>
<dbReference type="Gene3D" id="3.40.50.10170">
    <property type="match status" value="1"/>
</dbReference>
<organism evidence="3 4">
    <name type="scientific">Fervidibacillus albus</name>
    <dbReference type="NCBI Taxonomy" id="2980026"/>
    <lineage>
        <taxon>Bacteria</taxon>
        <taxon>Bacillati</taxon>
        <taxon>Bacillota</taxon>
        <taxon>Bacilli</taxon>
        <taxon>Bacillales</taxon>
        <taxon>Bacillaceae</taxon>
        <taxon>Fervidibacillus</taxon>
    </lineage>
</organism>
<dbReference type="InterPro" id="IPR003797">
    <property type="entry name" value="DegV"/>
</dbReference>
<dbReference type="AlphaFoldDB" id="A0A9E8LX47"/>
<dbReference type="EMBL" id="CP106878">
    <property type="protein sequence ID" value="WAA11275.1"/>
    <property type="molecule type" value="Genomic_DNA"/>
</dbReference>
<keyword evidence="4" id="KW-1185">Reference proteome</keyword>
<dbReference type="RefSeq" id="WP_275419101.1">
    <property type="nucleotide sequence ID" value="NZ_CP106878.1"/>
</dbReference>
<comment type="function">
    <text evidence="1">May bind long-chain fatty acids, such as palmitate, and may play a role in lipid transport or fatty acid metabolism.</text>
</comment>
<reference evidence="3" key="1">
    <citation type="submission" date="2022-09" db="EMBL/GenBank/DDBJ databases">
        <title>Complete Genomes of Fervidibacillus albus and Fervidibacillus halotolerans isolated from tidal flat sediments.</title>
        <authorList>
            <person name="Kwon K.K."/>
            <person name="Yang S.-H."/>
            <person name="Park M.J."/>
            <person name="Oh H.-M."/>
        </authorList>
    </citation>
    <scope>NUCLEOTIDE SEQUENCE</scope>
    <source>
        <strain evidence="3">MEBiC13591</strain>
    </source>
</reference>
<dbReference type="SUPFAM" id="SSF82549">
    <property type="entry name" value="DAK1/DegV-like"/>
    <property type="match status" value="1"/>
</dbReference>
<proteinExistence type="predicted"/>
<dbReference type="Pfam" id="PF02645">
    <property type="entry name" value="DegV"/>
    <property type="match status" value="1"/>
</dbReference>
<gene>
    <name evidence="3" type="ORF">OE104_07120</name>
</gene>